<protein>
    <submittedName>
        <fullName evidence="1">YmfQ family protein</fullName>
    </submittedName>
</protein>
<keyword evidence="2" id="KW-1185">Reference proteome</keyword>
<sequence length="184" mass="20660">MMDFQIPTQDQYAKAMMDLLPPGKAWPRDIDTNLYRLFYALAGEVRKMDEKALDLIAAAFPATATDFLDDWLEVFALPDKCTTWQSSDEDKRAQIVARLTWTGEASIKFLKEYCANLGYSVDIKEWGGAICGASRAGKQGCQTSDRLSEAVITINILTDKDPTFLQCELQAVLPYLPYHLFSQG</sequence>
<dbReference type="EMBL" id="JAMYZZ010000066">
    <property type="protein sequence ID" value="MCP1259941.1"/>
    <property type="molecule type" value="Genomic_DNA"/>
</dbReference>
<reference evidence="1 2" key="1">
    <citation type="submission" date="2022-06" db="EMBL/GenBank/DDBJ databases">
        <title>Acetobacer genomes from food samples.</title>
        <authorList>
            <person name="Sombolestani A."/>
        </authorList>
    </citation>
    <scope>NUCLEOTIDE SEQUENCE [LARGE SCALE GENOMIC DNA]</scope>
    <source>
        <strain evidence="1 2">R-83285</strain>
    </source>
</reference>
<accession>A0ABT1F439</accession>
<dbReference type="InterPro" id="IPR018755">
    <property type="entry name" value="Phage_Mu_Gp48"/>
</dbReference>
<dbReference type="Pfam" id="PF10076">
    <property type="entry name" value="Phage_Mu_Gp48"/>
    <property type="match status" value="1"/>
</dbReference>
<proteinExistence type="predicted"/>
<comment type="caution">
    <text evidence="1">The sequence shown here is derived from an EMBL/GenBank/DDBJ whole genome shotgun (WGS) entry which is preliminary data.</text>
</comment>
<organism evidence="1 2">
    <name type="scientific">Acetobacter lambici</name>
    <dbReference type="NCBI Taxonomy" id="1332824"/>
    <lineage>
        <taxon>Bacteria</taxon>
        <taxon>Pseudomonadati</taxon>
        <taxon>Pseudomonadota</taxon>
        <taxon>Alphaproteobacteria</taxon>
        <taxon>Acetobacterales</taxon>
        <taxon>Acetobacteraceae</taxon>
        <taxon>Acetobacter</taxon>
    </lineage>
</organism>
<dbReference type="Proteomes" id="UP001523528">
    <property type="component" value="Unassembled WGS sequence"/>
</dbReference>
<name>A0ABT1F439_9PROT</name>
<evidence type="ECO:0000313" key="1">
    <source>
        <dbReference type="EMBL" id="MCP1259941.1"/>
    </source>
</evidence>
<dbReference type="RefSeq" id="WP_253544421.1">
    <property type="nucleotide sequence ID" value="NZ_JAMYZZ010000066.1"/>
</dbReference>
<evidence type="ECO:0000313" key="2">
    <source>
        <dbReference type="Proteomes" id="UP001523528"/>
    </source>
</evidence>
<gene>
    <name evidence="1" type="ORF">NKW50_15310</name>
</gene>
<feature type="non-terminal residue" evidence="1">
    <location>
        <position position="184"/>
    </location>
</feature>